<reference evidence="2" key="2">
    <citation type="journal article" date="2023" name="Commun. Biol.">
        <title>Intrasexual cuticular hydrocarbon dimorphism in a wasp sheds light on hydrocarbon biosynthesis genes in Hymenoptera.</title>
        <authorList>
            <person name="Moris V.C."/>
            <person name="Podsiadlowski L."/>
            <person name="Martin S."/>
            <person name="Oeyen J.P."/>
            <person name="Donath A."/>
            <person name="Petersen M."/>
            <person name="Wilbrandt J."/>
            <person name="Misof B."/>
            <person name="Liedtke D."/>
            <person name="Thamm M."/>
            <person name="Scheiner R."/>
            <person name="Schmitt T."/>
            <person name="Niehuis O."/>
        </authorList>
    </citation>
    <scope>NUCLEOTIDE SEQUENCE</scope>
    <source>
        <strain evidence="2">GBR_01_08_01A</strain>
    </source>
</reference>
<sequence>MPIKRYGNGEQRSRTKGLAGADDVDDRVRSPNTLRCVTATTSLSISPSSPEEPVTLSRGTDSRRTRNRKKDSSKGDLASIRKTRFAFPCYRHASNYMPSKAASSGAERVRRRKGGGAVEPTPPTPGERVVVASVVVSVLSLGGVTGAMPPKPLRDLQPGGESRANKSPQLPPVRAICLDGRLMLDIIHAGNNTLLPNEV</sequence>
<evidence type="ECO:0000313" key="3">
    <source>
        <dbReference type="Proteomes" id="UP001258017"/>
    </source>
</evidence>
<protein>
    <submittedName>
        <fullName evidence="2">Uncharacterized protein</fullName>
    </submittedName>
</protein>
<accession>A0AAD9RSE0</accession>
<comment type="caution">
    <text evidence="2">The sequence shown here is derived from an EMBL/GenBank/DDBJ whole genome shotgun (WGS) entry which is preliminary data.</text>
</comment>
<feature type="region of interest" description="Disordered" evidence="1">
    <location>
        <begin position="146"/>
        <end position="169"/>
    </location>
</feature>
<dbReference type="EMBL" id="JAIFRP010000025">
    <property type="protein sequence ID" value="KAK2584848.1"/>
    <property type="molecule type" value="Genomic_DNA"/>
</dbReference>
<feature type="compositionally biased region" description="Polar residues" evidence="1">
    <location>
        <begin position="30"/>
        <end position="45"/>
    </location>
</feature>
<keyword evidence="3" id="KW-1185">Reference proteome</keyword>
<proteinExistence type="predicted"/>
<feature type="region of interest" description="Disordered" evidence="1">
    <location>
        <begin position="96"/>
        <end position="125"/>
    </location>
</feature>
<evidence type="ECO:0000313" key="2">
    <source>
        <dbReference type="EMBL" id="KAK2584848.1"/>
    </source>
</evidence>
<feature type="region of interest" description="Disordered" evidence="1">
    <location>
        <begin position="1"/>
        <end position="77"/>
    </location>
</feature>
<gene>
    <name evidence="2" type="ORF">KPH14_006286</name>
</gene>
<reference evidence="2" key="1">
    <citation type="submission" date="2021-08" db="EMBL/GenBank/DDBJ databases">
        <authorList>
            <person name="Misof B."/>
            <person name="Oliver O."/>
            <person name="Podsiadlowski L."/>
            <person name="Donath A."/>
            <person name="Peters R."/>
            <person name="Mayer C."/>
            <person name="Rust J."/>
            <person name="Gunkel S."/>
            <person name="Lesny P."/>
            <person name="Martin S."/>
            <person name="Oeyen J.P."/>
            <person name="Petersen M."/>
            <person name="Panagiotis P."/>
            <person name="Wilbrandt J."/>
            <person name="Tanja T."/>
        </authorList>
    </citation>
    <scope>NUCLEOTIDE SEQUENCE</scope>
    <source>
        <strain evidence="2">GBR_01_08_01A</strain>
        <tissue evidence="2">Thorax + abdomen</tissue>
    </source>
</reference>
<feature type="compositionally biased region" description="Basic and acidic residues" evidence="1">
    <location>
        <begin position="60"/>
        <end position="74"/>
    </location>
</feature>
<name>A0AAD9RSE0_9HYME</name>
<evidence type="ECO:0000256" key="1">
    <source>
        <dbReference type="SAM" id="MobiDB-lite"/>
    </source>
</evidence>
<dbReference type="AlphaFoldDB" id="A0AAD9RSE0"/>
<dbReference type="Proteomes" id="UP001258017">
    <property type="component" value="Unassembled WGS sequence"/>
</dbReference>
<organism evidence="2 3">
    <name type="scientific">Odynerus spinipes</name>
    <dbReference type="NCBI Taxonomy" id="1348599"/>
    <lineage>
        <taxon>Eukaryota</taxon>
        <taxon>Metazoa</taxon>
        <taxon>Ecdysozoa</taxon>
        <taxon>Arthropoda</taxon>
        <taxon>Hexapoda</taxon>
        <taxon>Insecta</taxon>
        <taxon>Pterygota</taxon>
        <taxon>Neoptera</taxon>
        <taxon>Endopterygota</taxon>
        <taxon>Hymenoptera</taxon>
        <taxon>Apocrita</taxon>
        <taxon>Aculeata</taxon>
        <taxon>Vespoidea</taxon>
        <taxon>Vespidae</taxon>
        <taxon>Eumeninae</taxon>
        <taxon>Odynerus</taxon>
    </lineage>
</organism>